<dbReference type="Proteomes" id="UP001179952">
    <property type="component" value="Unassembled WGS sequence"/>
</dbReference>
<organism evidence="1 2">
    <name type="scientific">Acorus gramineus</name>
    <name type="common">Dwarf sweet flag</name>
    <dbReference type="NCBI Taxonomy" id="55184"/>
    <lineage>
        <taxon>Eukaryota</taxon>
        <taxon>Viridiplantae</taxon>
        <taxon>Streptophyta</taxon>
        <taxon>Embryophyta</taxon>
        <taxon>Tracheophyta</taxon>
        <taxon>Spermatophyta</taxon>
        <taxon>Magnoliopsida</taxon>
        <taxon>Liliopsida</taxon>
        <taxon>Acoraceae</taxon>
        <taxon>Acorus</taxon>
    </lineage>
</organism>
<proteinExistence type="predicted"/>
<evidence type="ECO:0000313" key="1">
    <source>
        <dbReference type="EMBL" id="KAK1261674.1"/>
    </source>
</evidence>
<accession>A0AAV9ABR6</accession>
<sequence>MNNALLTKWVCKWLSRRASLWLQVMKDRYGGAIIGERRCPMLNAHASHIFKGIFVEQQVVTRAFGWQVRRGDAVHFWSHRWSSMERLGDLAHNIHRIAISTKGMVRNFYHQTDNAGSWNISLTRGRLSIEETRQYAAMMERLYDFALNSDREDKLTWRPTGVSAFSVKGGYLVV</sequence>
<dbReference type="EMBL" id="JAUJYN010000010">
    <property type="protein sequence ID" value="KAK1261674.1"/>
    <property type="molecule type" value="Genomic_DNA"/>
</dbReference>
<protein>
    <submittedName>
        <fullName evidence="1">Uncharacterized protein</fullName>
    </submittedName>
</protein>
<dbReference type="AlphaFoldDB" id="A0AAV9ABR6"/>
<reference evidence="1" key="1">
    <citation type="journal article" date="2023" name="Nat. Commun.">
        <title>Diploid and tetraploid genomes of Acorus and the evolution of monocots.</title>
        <authorList>
            <person name="Ma L."/>
            <person name="Liu K.W."/>
            <person name="Li Z."/>
            <person name="Hsiao Y.Y."/>
            <person name="Qi Y."/>
            <person name="Fu T."/>
            <person name="Tang G.D."/>
            <person name="Zhang D."/>
            <person name="Sun W.H."/>
            <person name="Liu D.K."/>
            <person name="Li Y."/>
            <person name="Chen G.Z."/>
            <person name="Liu X.D."/>
            <person name="Liao X.Y."/>
            <person name="Jiang Y.T."/>
            <person name="Yu X."/>
            <person name="Hao Y."/>
            <person name="Huang J."/>
            <person name="Zhao X.W."/>
            <person name="Ke S."/>
            <person name="Chen Y.Y."/>
            <person name="Wu W.L."/>
            <person name="Hsu J.L."/>
            <person name="Lin Y.F."/>
            <person name="Huang M.D."/>
            <person name="Li C.Y."/>
            <person name="Huang L."/>
            <person name="Wang Z.W."/>
            <person name="Zhao X."/>
            <person name="Zhong W.Y."/>
            <person name="Peng D.H."/>
            <person name="Ahmad S."/>
            <person name="Lan S."/>
            <person name="Zhang J.S."/>
            <person name="Tsai W.C."/>
            <person name="Van de Peer Y."/>
            <person name="Liu Z.J."/>
        </authorList>
    </citation>
    <scope>NUCLEOTIDE SEQUENCE</scope>
    <source>
        <strain evidence="1">SCP</strain>
    </source>
</reference>
<comment type="caution">
    <text evidence="1">The sequence shown here is derived from an EMBL/GenBank/DDBJ whole genome shotgun (WGS) entry which is preliminary data.</text>
</comment>
<name>A0AAV9ABR6_ACOGR</name>
<gene>
    <name evidence="1" type="ORF">QJS04_geneDACA020347</name>
</gene>
<keyword evidence="2" id="KW-1185">Reference proteome</keyword>
<evidence type="ECO:0000313" key="2">
    <source>
        <dbReference type="Proteomes" id="UP001179952"/>
    </source>
</evidence>
<reference evidence="1" key="2">
    <citation type="submission" date="2023-06" db="EMBL/GenBank/DDBJ databases">
        <authorList>
            <person name="Ma L."/>
            <person name="Liu K.-W."/>
            <person name="Li Z."/>
            <person name="Hsiao Y.-Y."/>
            <person name="Qi Y."/>
            <person name="Fu T."/>
            <person name="Tang G."/>
            <person name="Zhang D."/>
            <person name="Sun W.-H."/>
            <person name="Liu D.-K."/>
            <person name="Li Y."/>
            <person name="Chen G.-Z."/>
            <person name="Liu X.-D."/>
            <person name="Liao X.-Y."/>
            <person name="Jiang Y.-T."/>
            <person name="Yu X."/>
            <person name="Hao Y."/>
            <person name="Huang J."/>
            <person name="Zhao X.-W."/>
            <person name="Ke S."/>
            <person name="Chen Y.-Y."/>
            <person name="Wu W.-L."/>
            <person name="Hsu J.-L."/>
            <person name="Lin Y.-F."/>
            <person name="Huang M.-D."/>
            <person name="Li C.-Y."/>
            <person name="Huang L."/>
            <person name="Wang Z.-W."/>
            <person name="Zhao X."/>
            <person name="Zhong W.-Y."/>
            <person name="Peng D.-H."/>
            <person name="Ahmad S."/>
            <person name="Lan S."/>
            <person name="Zhang J.-S."/>
            <person name="Tsai W.-C."/>
            <person name="Van De Peer Y."/>
            <person name="Liu Z.-J."/>
        </authorList>
    </citation>
    <scope>NUCLEOTIDE SEQUENCE</scope>
    <source>
        <strain evidence="1">SCP</strain>
        <tissue evidence="1">Leaves</tissue>
    </source>
</reference>